<dbReference type="PANTHER" id="PTHR30024:SF42">
    <property type="entry name" value="ALIPHATIC SULFONATES-BINDING PROTEIN-RELATED"/>
    <property type="match status" value="1"/>
</dbReference>
<dbReference type="Proteomes" id="UP001153050">
    <property type="component" value="Unassembled WGS sequence"/>
</dbReference>
<organism evidence="2 3">
    <name type="scientific">Mesorhizobium escarrei</name>
    <dbReference type="NCBI Taxonomy" id="666018"/>
    <lineage>
        <taxon>Bacteria</taxon>
        <taxon>Pseudomonadati</taxon>
        <taxon>Pseudomonadota</taxon>
        <taxon>Alphaproteobacteria</taxon>
        <taxon>Hyphomicrobiales</taxon>
        <taxon>Phyllobacteriaceae</taxon>
        <taxon>Mesorhizobium</taxon>
    </lineage>
</organism>
<sequence length="337" mass="35833">MKDRTMPITRRSLLAGAPFAAGIIASGLPRFAVAQAAPATLRYLASRGSISPHELADALGYFKDVGVKLENVGYSSGGPESLFALASGSVDLGSAATAAVINSISGGNDFVAVYPSNGINSQVHSVFYVLEDSPIKSIADIAGKTIAVNTLGAHLDYTVREALHGVGLPPDAANLVVVPGPQLEQTLRSRQVDIAALGYWQATFAGALVDKGGVRGVFNDTDVLGELAGGFIVLRRDFIAAHPDGARNFVDQSARAADWSRQNPDEARKVLAEILDKRGENGELARYWTGFGLREGAKADDRDIDFWIGVLERDGRLPKGKLKAADILYRRGEMKTN</sequence>
<protein>
    <submittedName>
        <fullName evidence="2">Sulfonate ABC transporter substrate-binding protein</fullName>
    </submittedName>
</protein>
<gene>
    <name evidence="2" type="ORF">MES5069_180109</name>
</gene>
<comment type="caution">
    <text evidence="2">The sequence shown here is derived from an EMBL/GenBank/DDBJ whole genome shotgun (WGS) entry which is preliminary data.</text>
</comment>
<dbReference type="PANTHER" id="PTHR30024">
    <property type="entry name" value="ALIPHATIC SULFONATES-BINDING PROTEIN-RELATED"/>
    <property type="match status" value="1"/>
</dbReference>
<dbReference type="PROSITE" id="PS51318">
    <property type="entry name" value="TAT"/>
    <property type="match status" value="1"/>
</dbReference>
<name>A0ABM9DMF3_9HYPH</name>
<dbReference type="EMBL" id="CAKXZT010000090">
    <property type="protein sequence ID" value="CAH2397823.1"/>
    <property type="molecule type" value="Genomic_DNA"/>
</dbReference>
<dbReference type="InterPro" id="IPR006311">
    <property type="entry name" value="TAT_signal"/>
</dbReference>
<proteinExistence type="predicted"/>
<evidence type="ECO:0000313" key="2">
    <source>
        <dbReference type="EMBL" id="CAH2397823.1"/>
    </source>
</evidence>
<dbReference type="Gene3D" id="3.40.190.10">
    <property type="entry name" value="Periplasmic binding protein-like II"/>
    <property type="match status" value="2"/>
</dbReference>
<keyword evidence="3" id="KW-1185">Reference proteome</keyword>
<feature type="domain" description="SsuA/THI5-like" evidence="1">
    <location>
        <begin position="55"/>
        <end position="267"/>
    </location>
</feature>
<accession>A0ABM9DMF3</accession>
<dbReference type="SUPFAM" id="SSF53850">
    <property type="entry name" value="Periplasmic binding protein-like II"/>
    <property type="match status" value="1"/>
</dbReference>
<reference evidence="2 3" key="1">
    <citation type="submission" date="2022-03" db="EMBL/GenBank/DDBJ databases">
        <authorList>
            <person name="Brunel B."/>
        </authorList>
    </citation>
    <scope>NUCLEOTIDE SEQUENCE [LARGE SCALE GENOMIC DNA]</scope>
    <source>
        <strain evidence="2">STM5069sample</strain>
    </source>
</reference>
<dbReference type="Pfam" id="PF09084">
    <property type="entry name" value="NMT1"/>
    <property type="match status" value="1"/>
</dbReference>
<evidence type="ECO:0000313" key="3">
    <source>
        <dbReference type="Proteomes" id="UP001153050"/>
    </source>
</evidence>
<evidence type="ECO:0000259" key="1">
    <source>
        <dbReference type="Pfam" id="PF09084"/>
    </source>
</evidence>
<dbReference type="InterPro" id="IPR015168">
    <property type="entry name" value="SsuA/THI5"/>
</dbReference>